<keyword evidence="3" id="KW-1185">Reference proteome</keyword>
<reference evidence="2 3" key="1">
    <citation type="submission" date="2024-04" db="EMBL/GenBank/DDBJ databases">
        <authorList>
            <person name="Rising A."/>
            <person name="Reimegard J."/>
            <person name="Sonavane S."/>
            <person name="Akerstrom W."/>
            <person name="Nylinder S."/>
            <person name="Hedman E."/>
            <person name="Kallberg Y."/>
        </authorList>
    </citation>
    <scope>NUCLEOTIDE SEQUENCE [LARGE SCALE GENOMIC DNA]</scope>
</reference>
<comment type="caution">
    <text evidence="2">The sequence shown here is derived from an EMBL/GenBank/DDBJ whole genome shotgun (WGS) entry which is preliminary data.</text>
</comment>
<dbReference type="EMBL" id="CAXIEN010000104">
    <property type="protein sequence ID" value="CAL1277762.1"/>
    <property type="molecule type" value="Genomic_DNA"/>
</dbReference>
<evidence type="ECO:0000313" key="2">
    <source>
        <dbReference type="EMBL" id="CAL1277762.1"/>
    </source>
</evidence>
<evidence type="ECO:0000256" key="1">
    <source>
        <dbReference type="SAM" id="Phobius"/>
    </source>
</evidence>
<evidence type="ECO:0008006" key="4">
    <source>
        <dbReference type="Google" id="ProtNLM"/>
    </source>
</evidence>
<sequence>MLLAYYLYKRKQNNANKLNLITLLIGWMIASGITLACLFGLYHQKLSLVASSFYNALNHLGFAFGLAWVIFVCITGQAGAVNGILSWKAWIPLSRLTFCAYLIHPIVIFAYYSSMKRLIEFNHINMVMSYFGFLIISYAAAAVTSLLFESPVIRLERLLRDKLINFLQR</sequence>
<protein>
    <recommendedName>
        <fullName evidence="4">Acyltransferase 3 domain-containing protein</fullName>
    </recommendedName>
</protein>
<dbReference type="PANTHER" id="PTHR11161">
    <property type="entry name" value="O-ACYLTRANSFERASE"/>
    <property type="match status" value="1"/>
</dbReference>
<dbReference type="AlphaFoldDB" id="A0AAV2A1A7"/>
<organism evidence="2 3">
    <name type="scientific">Larinioides sclopetarius</name>
    <dbReference type="NCBI Taxonomy" id="280406"/>
    <lineage>
        <taxon>Eukaryota</taxon>
        <taxon>Metazoa</taxon>
        <taxon>Ecdysozoa</taxon>
        <taxon>Arthropoda</taxon>
        <taxon>Chelicerata</taxon>
        <taxon>Arachnida</taxon>
        <taxon>Araneae</taxon>
        <taxon>Araneomorphae</taxon>
        <taxon>Entelegynae</taxon>
        <taxon>Araneoidea</taxon>
        <taxon>Araneidae</taxon>
        <taxon>Larinioides</taxon>
    </lineage>
</organism>
<feature type="transmembrane region" description="Helical" evidence="1">
    <location>
        <begin position="96"/>
        <end position="115"/>
    </location>
</feature>
<evidence type="ECO:0000313" key="3">
    <source>
        <dbReference type="Proteomes" id="UP001497382"/>
    </source>
</evidence>
<keyword evidence="1" id="KW-0472">Membrane</keyword>
<dbReference type="PANTHER" id="PTHR11161:SF0">
    <property type="entry name" value="O-ACYLTRANSFERASE LIKE PROTEIN"/>
    <property type="match status" value="1"/>
</dbReference>
<name>A0AAV2A1A7_9ARAC</name>
<dbReference type="InterPro" id="IPR052728">
    <property type="entry name" value="O2_lipid_transport_reg"/>
</dbReference>
<gene>
    <name evidence="2" type="ORF">LARSCL_LOCUS9393</name>
</gene>
<feature type="transmembrane region" description="Helical" evidence="1">
    <location>
        <begin position="127"/>
        <end position="148"/>
    </location>
</feature>
<proteinExistence type="predicted"/>
<keyword evidence="1" id="KW-0812">Transmembrane</keyword>
<keyword evidence="1" id="KW-1133">Transmembrane helix</keyword>
<feature type="transmembrane region" description="Helical" evidence="1">
    <location>
        <begin position="62"/>
        <end position="84"/>
    </location>
</feature>
<dbReference type="Proteomes" id="UP001497382">
    <property type="component" value="Unassembled WGS sequence"/>
</dbReference>
<feature type="transmembrane region" description="Helical" evidence="1">
    <location>
        <begin position="20"/>
        <end position="42"/>
    </location>
</feature>
<accession>A0AAV2A1A7</accession>